<dbReference type="PROSITE" id="PS51767">
    <property type="entry name" value="PEPTIDASE_A1"/>
    <property type="match status" value="1"/>
</dbReference>
<dbReference type="Proteomes" id="UP000187406">
    <property type="component" value="Unassembled WGS sequence"/>
</dbReference>
<evidence type="ECO:0000256" key="6">
    <source>
        <dbReference type="ARBA" id="ARBA00022750"/>
    </source>
</evidence>
<dbReference type="CDD" id="cd05476">
    <property type="entry name" value="pepsin_A_like_plant"/>
    <property type="match status" value="1"/>
</dbReference>
<dbReference type="AlphaFoldDB" id="A0A1Q3CDF5"/>
<dbReference type="Pfam" id="PF14543">
    <property type="entry name" value="TAXi_N"/>
    <property type="match status" value="1"/>
</dbReference>
<organism evidence="10 11">
    <name type="scientific">Cephalotus follicularis</name>
    <name type="common">Albany pitcher plant</name>
    <dbReference type="NCBI Taxonomy" id="3775"/>
    <lineage>
        <taxon>Eukaryota</taxon>
        <taxon>Viridiplantae</taxon>
        <taxon>Streptophyta</taxon>
        <taxon>Embryophyta</taxon>
        <taxon>Tracheophyta</taxon>
        <taxon>Spermatophyta</taxon>
        <taxon>Magnoliopsida</taxon>
        <taxon>eudicotyledons</taxon>
        <taxon>Gunneridae</taxon>
        <taxon>Pentapetalae</taxon>
        <taxon>rosids</taxon>
        <taxon>fabids</taxon>
        <taxon>Oxalidales</taxon>
        <taxon>Cephalotaceae</taxon>
        <taxon>Cephalotus</taxon>
    </lineage>
</organism>
<feature type="domain" description="Peptidase A1" evidence="9">
    <location>
        <begin position="20"/>
        <end position="357"/>
    </location>
</feature>
<dbReference type="OrthoDB" id="2747330at2759"/>
<dbReference type="InterPro" id="IPR021109">
    <property type="entry name" value="Peptidase_aspartic_dom_sf"/>
</dbReference>
<evidence type="ECO:0000256" key="8">
    <source>
        <dbReference type="ARBA" id="ARBA00023180"/>
    </source>
</evidence>
<keyword evidence="11" id="KW-1185">Reference proteome</keyword>
<accession>A0A1Q3CDF5</accession>
<dbReference type="Gene3D" id="2.40.70.10">
    <property type="entry name" value="Acid Proteases"/>
    <property type="match status" value="2"/>
</dbReference>
<comment type="subcellular location">
    <subcellularLocation>
        <location evidence="1">Secreted</location>
    </subcellularLocation>
</comment>
<dbReference type="InterPro" id="IPR001969">
    <property type="entry name" value="Aspartic_peptidase_AS"/>
</dbReference>
<reference evidence="11" key="1">
    <citation type="submission" date="2016-04" db="EMBL/GenBank/DDBJ databases">
        <title>Cephalotus genome sequencing.</title>
        <authorList>
            <person name="Fukushima K."/>
            <person name="Hasebe M."/>
            <person name="Fang X."/>
        </authorList>
    </citation>
    <scope>NUCLEOTIDE SEQUENCE [LARGE SCALE GENOMIC DNA]</scope>
    <source>
        <strain evidence="11">cv. St1</strain>
    </source>
</reference>
<protein>
    <submittedName>
        <fullName evidence="10">Asp domain-containing protein</fullName>
    </submittedName>
</protein>
<evidence type="ECO:0000313" key="11">
    <source>
        <dbReference type="Proteomes" id="UP000187406"/>
    </source>
</evidence>
<dbReference type="FunFam" id="2.40.70.10:FF:000016">
    <property type="entry name" value="Probable aspartic protease At2g35615"/>
    <property type="match status" value="1"/>
</dbReference>
<feature type="non-terminal residue" evidence="10">
    <location>
        <position position="361"/>
    </location>
</feature>
<keyword evidence="7" id="KW-0378">Hydrolase</keyword>
<comment type="similarity">
    <text evidence="2">Belongs to the peptidase A1 family.</text>
</comment>
<evidence type="ECO:0000256" key="3">
    <source>
        <dbReference type="ARBA" id="ARBA00022525"/>
    </source>
</evidence>
<evidence type="ECO:0000256" key="7">
    <source>
        <dbReference type="ARBA" id="ARBA00022801"/>
    </source>
</evidence>
<dbReference type="PANTHER" id="PTHR47967:SF66">
    <property type="entry name" value="ASPARTIC PROTEINASE CDR1-RELATED"/>
    <property type="match status" value="1"/>
</dbReference>
<keyword evidence="4" id="KW-0645">Protease</keyword>
<name>A0A1Q3CDF5_CEPFO</name>
<evidence type="ECO:0000256" key="5">
    <source>
        <dbReference type="ARBA" id="ARBA00022729"/>
    </source>
</evidence>
<dbReference type="FunFam" id="2.40.70.10:FF:000050">
    <property type="entry name" value="Aspartic proteinase CDR1"/>
    <property type="match status" value="1"/>
</dbReference>
<keyword evidence="8" id="KW-0325">Glycoprotein</keyword>
<dbReference type="Pfam" id="PF14541">
    <property type="entry name" value="TAXi_C"/>
    <property type="match status" value="1"/>
</dbReference>
<keyword evidence="6" id="KW-0064">Aspartyl protease</keyword>
<dbReference type="STRING" id="3775.A0A1Q3CDF5"/>
<sequence length="361" mass="37703">TASFSPNALQAPIVPGSGEYLLNVSLGTPPVDILAIADTGSDLIWTQCKPCDDCFKQDLPLFDTKSSSTYRDLSCNSNACQSLQGTSCDGSSCQYLVQYGDQSSSSGNLALETLTLGSTTGKPVAVPKTVFGCGHDNGGAFNEKTTGIIGLGGGQVSLISQLSMSINGKFSYCLVPLTSTSSNDSSTINFGANAVVSGHGAVSTPYVSKDTATFYYLTLKAISVGTKRIENGDSSALPAEGNIIIDSGTTLTLLPSDFYSKVESAVSDAIDASPIDDPSGQLSLCYEATSNLKVPIITMHFSGADVTLKPVNTFVLVSEGVVCFTFIANDQIAIYGNLSQMNFLIGYDTVQNTVSFKPTDC</sequence>
<keyword evidence="5" id="KW-0732">Signal</keyword>
<dbReference type="InterPro" id="IPR032799">
    <property type="entry name" value="TAXi_C"/>
</dbReference>
<evidence type="ECO:0000256" key="1">
    <source>
        <dbReference type="ARBA" id="ARBA00004613"/>
    </source>
</evidence>
<dbReference type="InterPro" id="IPR032861">
    <property type="entry name" value="TAXi_N"/>
</dbReference>
<evidence type="ECO:0000313" key="10">
    <source>
        <dbReference type="EMBL" id="GAV78152.1"/>
    </source>
</evidence>
<keyword evidence="3" id="KW-0964">Secreted</keyword>
<dbReference type="PANTHER" id="PTHR47967">
    <property type="entry name" value="OS07G0603500 PROTEIN-RELATED"/>
    <property type="match status" value="1"/>
</dbReference>
<dbReference type="InterPro" id="IPR051708">
    <property type="entry name" value="Plant_Aspart_Prot_A1"/>
</dbReference>
<dbReference type="GO" id="GO:0004190">
    <property type="term" value="F:aspartic-type endopeptidase activity"/>
    <property type="evidence" value="ECO:0007669"/>
    <property type="project" value="UniProtKB-KW"/>
</dbReference>
<dbReference type="PROSITE" id="PS00141">
    <property type="entry name" value="ASP_PROTEASE"/>
    <property type="match status" value="1"/>
</dbReference>
<comment type="caution">
    <text evidence="10">The sequence shown here is derived from an EMBL/GenBank/DDBJ whole genome shotgun (WGS) entry which is preliminary data.</text>
</comment>
<dbReference type="SUPFAM" id="SSF50630">
    <property type="entry name" value="Acid proteases"/>
    <property type="match status" value="1"/>
</dbReference>
<dbReference type="InParanoid" id="A0A1Q3CDF5"/>
<evidence type="ECO:0000256" key="2">
    <source>
        <dbReference type="ARBA" id="ARBA00007447"/>
    </source>
</evidence>
<dbReference type="GO" id="GO:0006508">
    <property type="term" value="P:proteolysis"/>
    <property type="evidence" value="ECO:0007669"/>
    <property type="project" value="UniProtKB-KW"/>
</dbReference>
<evidence type="ECO:0000256" key="4">
    <source>
        <dbReference type="ARBA" id="ARBA00022670"/>
    </source>
</evidence>
<dbReference type="InterPro" id="IPR034161">
    <property type="entry name" value="Pepsin-like_plant"/>
</dbReference>
<dbReference type="EMBL" id="BDDD01001746">
    <property type="protein sequence ID" value="GAV78152.1"/>
    <property type="molecule type" value="Genomic_DNA"/>
</dbReference>
<proteinExistence type="inferred from homology"/>
<feature type="non-terminal residue" evidence="10">
    <location>
        <position position="1"/>
    </location>
</feature>
<dbReference type="InterPro" id="IPR033121">
    <property type="entry name" value="PEPTIDASE_A1"/>
</dbReference>
<gene>
    <name evidence="10" type="ORF">CFOL_v3_21620</name>
</gene>
<dbReference type="GO" id="GO:0005576">
    <property type="term" value="C:extracellular region"/>
    <property type="evidence" value="ECO:0007669"/>
    <property type="project" value="UniProtKB-SubCell"/>
</dbReference>
<evidence type="ECO:0000259" key="9">
    <source>
        <dbReference type="PROSITE" id="PS51767"/>
    </source>
</evidence>